<protein>
    <submittedName>
        <fullName evidence="1">Uncharacterized protein</fullName>
    </submittedName>
</protein>
<evidence type="ECO:0000313" key="1">
    <source>
        <dbReference type="EMBL" id="MBO0439645.1"/>
    </source>
</evidence>
<sequence>MMKATGRLLHVKRLVSFFMVLSTLIGVSLSFGIDSYAALPTGKAAMIGGDANTNKIKGYFTGRRDLNNWEYATLGSKSEGVYLEKEPGTISYYKIRSANPIFKDYNYFTVSNRGYIYLSKKSDAASFMISEQETGLSNVYHNGSPVNTYGDYITVGKATGSDKTIWLFMSQT</sequence>
<evidence type="ECO:0000313" key="2">
    <source>
        <dbReference type="Proteomes" id="UP000664632"/>
    </source>
</evidence>
<dbReference type="EMBL" id="JAFLWD010000009">
    <property type="protein sequence ID" value="MBO0439645.1"/>
    <property type="molecule type" value="Genomic_DNA"/>
</dbReference>
<keyword evidence="2" id="KW-1185">Reference proteome</keyword>
<comment type="caution">
    <text evidence="1">The sequence shown here is derived from an EMBL/GenBank/DDBJ whole genome shotgun (WGS) entry which is preliminary data.</text>
</comment>
<dbReference type="RefSeq" id="WP_207111730.1">
    <property type="nucleotide sequence ID" value="NZ_JAFLWD010000009.1"/>
</dbReference>
<accession>A0ABS3GWS5</accession>
<reference evidence="1 2" key="1">
    <citation type="submission" date="2021-03" db="EMBL/GenBank/DDBJ databases">
        <title>Enterococcal diversity collection.</title>
        <authorList>
            <person name="Gilmore M.S."/>
            <person name="Schwartzman J."/>
            <person name="Van Tyne D."/>
            <person name="Martin M."/>
            <person name="Earl A.M."/>
            <person name="Manson A.L."/>
            <person name="Straub T."/>
            <person name="Salamzade R."/>
            <person name="Saavedra J."/>
            <person name="Lebreton F."/>
            <person name="Prichula J."/>
            <person name="Schaufler K."/>
            <person name="Gaca A."/>
            <person name="Sgardioli B."/>
            <person name="Wagenaar J."/>
            <person name="Strong T."/>
        </authorList>
    </citation>
    <scope>NUCLEOTIDE SEQUENCE [LARGE SCALE GENOMIC DNA]</scope>
    <source>
        <strain evidence="1 2">DIV0869a</strain>
    </source>
</reference>
<organism evidence="1 2">
    <name type="scientific">Candidatus Enterococcus ikei</name>
    <dbReference type="NCBI Taxonomy" id="2815326"/>
    <lineage>
        <taxon>Bacteria</taxon>
        <taxon>Bacillati</taxon>
        <taxon>Bacillota</taxon>
        <taxon>Bacilli</taxon>
        <taxon>Lactobacillales</taxon>
        <taxon>Enterococcaceae</taxon>
        <taxon>Enterococcus</taxon>
    </lineage>
</organism>
<dbReference type="Proteomes" id="UP000664632">
    <property type="component" value="Unassembled WGS sequence"/>
</dbReference>
<name>A0ABS3GWS5_9ENTE</name>
<gene>
    <name evidence="1" type="ORF">JZO69_04700</name>
</gene>
<proteinExistence type="predicted"/>